<reference evidence="3" key="1">
    <citation type="journal article" date="2011" name="J. Bacteriol.">
        <title>Genome sequences of eight morphologically diverse alphaproteobacteria.</title>
        <authorList>
            <consortium name="US DOE Joint Genome Institute"/>
            <person name="Brown P.J."/>
            <person name="Kysela D.T."/>
            <person name="Buechlein A."/>
            <person name="Hemmerich C."/>
            <person name="Brun Y.V."/>
        </authorList>
    </citation>
    <scope>NUCLEOTIDE SEQUENCE [LARGE SCALE GENOMIC DNA]</scope>
    <source>
        <strain evidence="3">ATCC 49814 / DSM 5838 / IFAM 1418</strain>
    </source>
</reference>
<dbReference type="HOGENOM" id="CLU_046825_0_0_5"/>
<evidence type="ECO:0000256" key="1">
    <source>
        <dbReference type="SAM" id="Phobius"/>
    </source>
</evidence>
<keyword evidence="3" id="KW-1185">Reference proteome</keyword>
<dbReference type="KEGG" id="hba:Hbal_1415"/>
<feature type="transmembrane region" description="Helical" evidence="1">
    <location>
        <begin position="305"/>
        <end position="328"/>
    </location>
</feature>
<dbReference type="RefSeq" id="WP_015827256.1">
    <property type="nucleotide sequence ID" value="NC_012982.1"/>
</dbReference>
<dbReference type="Proteomes" id="UP000002745">
    <property type="component" value="Chromosome"/>
</dbReference>
<keyword evidence="1" id="KW-1133">Transmembrane helix</keyword>
<evidence type="ECO:0000313" key="3">
    <source>
        <dbReference type="Proteomes" id="UP000002745"/>
    </source>
</evidence>
<feature type="transmembrane region" description="Helical" evidence="1">
    <location>
        <begin position="272"/>
        <end position="293"/>
    </location>
</feature>
<dbReference type="InterPro" id="IPR022134">
    <property type="entry name" value="DUF3667"/>
</dbReference>
<dbReference type="eggNOG" id="COG1566">
    <property type="taxonomic scope" value="Bacteria"/>
</dbReference>
<evidence type="ECO:0008006" key="4">
    <source>
        <dbReference type="Google" id="ProtNLM"/>
    </source>
</evidence>
<feature type="transmembrane region" description="Helical" evidence="1">
    <location>
        <begin position="213"/>
        <end position="233"/>
    </location>
</feature>
<dbReference type="OrthoDB" id="9111327at2"/>
<dbReference type="EMBL" id="CP001678">
    <property type="protein sequence ID" value="ACT59106.1"/>
    <property type="molecule type" value="Genomic_DNA"/>
</dbReference>
<dbReference type="Pfam" id="PF12412">
    <property type="entry name" value="DUF3667"/>
    <property type="match status" value="1"/>
</dbReference>
<feature type="transmembrane region" description="Helical" evidence="1">
    <location>
        <begin position="106"/>
        <end position="125"/>
    </location>
</feature>
<feature type="transmembrane region" description="Helical" evidence="1">
    <location>
        <begin position="245"/>
        <end position="266"/>
    </location>
</feature>
<keyword evidence="1" id="KW-0812">Transmembrane</keyword>
<name>C6XJ11_HIRBI</name>
<evidence type="ECO:0000313" key="2">
    <source>
        <dbReference type="EMBL" id="ACT59106.1"/>
    </source>
</evidence>
<dbReference type="AlphaFoldDB" id="C6XJ11"/>
<keyword evidence="1" id="KW-0472">Membrane</keyword>
<organism evidence="2 3">
    <name type="scientific">Hirschia baltica (strain ATCC 49814 / DSM 5838 / IFAM 1418)</name>
    <dbReference type="NCBI Taxonomy" id="582402"/>
    <lineage>
        <taxon>Bacteria</taxon>
        <taxon>Pseudomonadati</taxon>
        <taxon>Pseudomonadota</taxon>
        <taxon>Alphaproteobacteria</taxon>
        <taxon>Hyphomonadales</taxon>
        <taxon>Hyphomonadaceae</taxon>
        <taxon>Hirschia</taxon>
    </lineage>
</organism>
<accession>C6XJ11</accession>
<dbReference type="STRING" id="582402.Hbal_1415"/>
<sequence length="330" mass="37537">MSSEIEAGGLWGLARSLRAGKKNKPKFTNCQNCKTALTGRYCHECGQLADDFQRPIWSLVAEGVSDFLSLDGRLWRTLPQLLLRPGRITRHYIDGKRASHVPPFRLYLVASLLFFTTFFVVGASGDDVENLFNLAPNAAKACEEARAEIKEDPEAAAKWEEICENPEAIESKELSVDDLNFGEGMEAYSQLVTENINILLKEPQRFWLLVQNWAPRIAFLLLPFMVIGLGVLYPFKRGVYLYDHVVLSLHFLTMLFILMTVSFVLPKFLSEIFVFVLIFYPFIYLYRTLRVVFDSGRITSFLRAFIMWCGSFIVTIFLVVVTIATVTITA</sequence>
<gene>
    <name evidence="2" type="ordered locus">Hbal_1415</name>
</gene>
<proteinExistence type="predicted"/>
<protein>
    <recommendedName>
        <fullName evidence="4">DUF3667 domain-containing protein</fullName>
    </recommendedName>
</protein>